<evidence type="ECO:0000313" key="3">
    <source>
        <dbReference type="Proteomes" id="UP000276834"/>
    </source>
</evidence>
<proteinExistence type="predicted"/>
<comment type="caution">
    <text evidence="2">The sequence shown here is derived from an EMBL/GenBank/DDBJ whole genome shotgun (WGS) entry which is preliminary data.</text>
</comment>
<dbReference type="EMBL" id="QUSF01000099">
    <property type="protein sequence ID" value="RLV92597.1"/>
    <property type="molecule type" value="Genomic_DNA"/>
</dbReference>
<accession>A0A3L8S040</accession>
<name>A0A3L8S040_CHLGU</name>
<gene>
    <name evidence="2" type="ORF">DV515_00013701</name>
</gene>
<protein>
    <submittedName>
        <fullName evidence="2">Uncharacterized protein</fullName>
    </submittedName>
</protein>
<sequence length="147" mass="16940">YPEFPHSHHEILVTLHFQHALRSTSRRFSGSSKPRKFPRIPRIPTRTSRSLCTSSTFHRALPAHFKDHPNAKNSQEFPGFSPEHTECFQRPLRTIPTPGNPQDSHISSRTSKSLHFQHISWSASSMFQGPSQPQKFPGFPRILTRTY</sequence>
<organism evidence="2 3">
    <name type="scientific">Chloebia gouldiae</name>
    <name type="common">Gouldian finch</name>
    <name type="synonym">Erythrura gouldiae</name>
    <dbReference type="NCBI Taxonomy" id="44316"/>
    <lineage>
        <taxon>Eukaryota</taxon>
        <taxon>Metazoa</taxon>
        <taxon>Chordata</taxon>
        <taxon>Craniata</taxon>
        <taxon>Vertebrata</taxon>
        <taxon>Euteleostomi</taxon>
        <taxon>Archelosauria</taxon>
        <taxon>Archosauria</taxon>
        <taxon>Dinosauria</taxon>
        <taxon>Saurischia</taxon>
        <taxon>Theropoda</taxon>
        <taxon>Coelurosauria</taxon>
        <taxon>Aves</taxon>
        <taxon>Neognathae</taxon>
        <taxon>Neoaves</taxon>
        <taxon>Telluraves</taxon>
        <taxon>Australaves</taxon>
        <taxon>Passeriformes</taxon>
        <taxon>Passeroidea</taxon>
        <taxon>Passeridae</taxon>
        <taxon>Chloebia</taxon>
    </lineage>
</organism>
<evidence type="ECO:0000313" key="2">
    <source>
        <dbReference type="EMBL" id="RLV92597.1"/>
    </source>
</evidence>
<evidence type="ECO:0000256" key="1">
    <source>
        <dbReference type="SAM" id="MobiDB-lite"/>
    </source>
</evidence>
<reference evidence="2 3" key="1">
    <citation type="journal article" date="2018" name="Proc. R. Soc. B">
        <title>A non-coding region near Follistatin controls head colour polymorphism in the Gouldian finch.</title>
        <authorList>
            <person name="Toomey M.B."/>
            <person name="Marques C.I."/>
            <person name="Andrade P."/>
            <person name="Araujo P.M."/>
            <person name="Sabatino S."/>
            <person name="Gazda M.A."/>
            <person name="Afonso S."/>
            <person name="Lopes R.J."/>
            <person name="Corbo J.C."/>
            <person name="Carneiro M."/>
        </authorList>
    </citation>
    <scope>NUCLEOTIDE SEQUENCE [LARGE SCALE GENOMIC DNA]</scope>
    <source>
        <strain evidence="2">Red01</strain>
        <tissue evidence="2">Muscle</tissue>
    </source>
</reference>
<dbReference type="Proteomes" id="UP000276834">
    <property type="component" value="Unassembled WGS sequence"/>
</dbReference>
<feature type="non-terminal residue" evidence="2">
    <location>
        <position position="147"/>
    </location>
</feature>
<dbReference type="OrthoDB" id="10666830at2759"/>
<keyword evidence="3" id="KW-1185">Reference proteome</keyword>
<feature type="non-terminal residue" evidence="2">
    <location>
        <position position="1"/>
    </location>
</feature>
<feature type="region of interest" description="Disordered" evidence="1">
    <location>
        <begin position="65"/>
        <end position="84"/>
    </location>
</feature>
<dbReference type="AlphaFoldDB" id="A0A3L8S040"/>